<evidence type="ECO:0000256" key="2">
    <source>
        <dbReference type="SAM" id="MobiDB-lite"/>
    </source>
</evidence>
<feature type="domain" description="Cation-transporting P-type ATPase N-terminal" evidence="3">
    <location>
        <begin position="5"/>
        <end position="40"/>
    </location>
</feature>
<reference evidence="4" key="1">
    <citation type="submission" date="2025-08" db="UniProtKB">
        <authorList>
            <consortium name="Ensembl"/>
        </authorList>
    </citation>
    <scope>IDENTIFICATION</scope>
</reference>
<proteinExistence type="predicted"/>
<dbReference type="Ensembl" id="ENSLLTT00000006416.1">
    <property type="protein sequence ID" value="ENSLLTP00000006171.1"/>
    <property type="gene ID" value="ENSLLTG00000004740.1"/>
</dbReference>
<dbReference type="Proteomes" id="UP000694406">
    <property type="component" value="Unplaced"/>
</dbReference>
<evidence type="ECO:0000259" key="3">
    <source>
        <dbReference type="Pfam" id="PF00690"/>
    </source>
</evidence>
<evidence type="ECO:0000313" key="5">
    <source>
        <dbReference type="Proteomes" id="UP000694406"/>
    </source>
</evidence>
<organism evidence="4 5">
    <name type="scientific">Laticauda laticaudata</name>
    <name type="common">Blue-ringed sea krait</name>
    <name type="synonym">Blue-lipped sea krait</name>
    <dbReference type="NCBI Taxonomy" id="8630"/>
    <lineage>
        <taxon>Eukaryota</taxon>
        <taxon>Metazoa</taxon>
        <taxon>Chordata</taxon>
        <taxon>Craniata</taxon>
        <taxon>Vertebrata</taxon>
        <taxon>Euteleostomi</taxon>
        <taxon>Lepidosauria</taxon>
        <taxon>Squamata</taxon>
        <taxon>Bifurcata</taxon>
        <taxon>Unidentata</taxon>
        <taxon>Episquamata</taxon>
        <taxon>Toxicofera</taxon>
        <taxon>Serpentes</taxon>
        <taxon>Colubroidea</taxon>
        <taxon>Elapidae</taxon>
        <taxon>Laticaudinae</taxon>
        <taxon>Laticauda</taxon>
    </lineage>
</organism>
<dbReference type="Pfam" id="PF00690">
    <property type="entry name" value="Cation_ATPase_N"/>
    <property type="match status" value="1"/>
</dbReference>
<dbReference type="InterPro" id="IPR023298">
    <property type="entry name" value="ATPase_P-typ_TM_dom_sf"/>
</dbReference>
<keyword evidence="5" id="KW-1185">Reference proteome</keyword>
<name>A0A8C5RQR5_LATLA</name>
<dbReference type="SUPFAM" id="SSF81665">
    <property type="entry name" value="Calcium ATPase, transmembrane domain M"/>
    <property type="match status" value="1"/>
</dbReference>
<feature type="compositionally biased region" description="Basic residues" evidence="2">
    <location>
        <begin position="42"/>
        <end position="51"/>
    </location>
</feature>
<accession>A0A8C5RQR5</accession>
<reference evidence="4" key="2">
    <citation type="submission" date="2025-09" db="UniProtKB">
        <authorList>
            <consortium name="Ensembl"/>
        </authorList>
    </citation>
    <scope>IDENTIFICATION</scope>
</reference>
<sequence>MENGHTKTVEEVLGYFGVNESTGLSLEQVKKQKERWGANGRSGRRRAPSPW</sequence>
<evidence type="ECO:0000313" key="4">
    <source>
        <dbReference type="Ensembl" id="ENSLLTP00000006171.1"/>
    </source>
</evidence>
<evidence type="ECO:0000256" key="1">
    <source>
        <dbReference type="ARBA" id="ARBA00022842"/>
    </source>
</evidence>
<dbReference type="InterPro" id="IPR004014">
    <property type="entry name" value="ATPase_P-typ_cation-transptr_N"/>
</dbReference>
<dbReference type="AlphaFoldDB" id="A0A8C5RQR5"/>
<dbReference type="GeneTree" id="ENSGT00970000193829"/>
<feature type="region of interest" description="Disordered" evidence="2">
    <location>
        <begin position="28"/>
        <end position="51"/>
    </location>
</feature>
<protein>
    <recommendedName>
        <fullName evidence="3">Cation-transporting P-type ATPase N-terminal domain-containing protein</fullName>
    </recommendedName>
</protein>
<keyword evidence="1" id="KW-0460">Magnesium</keyword>